<evidence type="ECO:0000313" key="3">
    <source>
        <dbReference type="Proteomes" id="UP000664477"/>
    </source>
</evidence>
<organism evidence="2 3">
    <name type="scientific">Providencia rettgeri</name>
    <dbReference type="NCBI Taxonomy" id="587"/>
    <lineage>
        <taxon>Bacteria</taxon>
        <taxon>Pseudomonadati</taxon>
        <taxon>Pseudomonadota</taxon>
        <taxon>Gammaproteobacteria</taxon>
        <taxon>Enterobacterales</taxon>
        <taxon>Morganellaceae</taxon>
        <taxon>Providencia</taxon>
    </lineage>
</organism>
<name>A0A939NCA9_PRORE</name>
<reference evidence="2" key="1">
    <citation type="submission" date="2021-03" db="EMBL/GenBank/DDBJ databases">
        <title>Molecular epidemiology and mechanisms of colistin and carbapenem resistance in Enterobacteriaceae from clinical isolates, the environment and porcine samples in Pretoria, South Africa.</title>
        <authorList>
            <person name="Bogoshi D."/>
            <person name="Mbelle N.M."/>
            <person name="Naidoo V."/>
            <person name="Osei Sekyere J."/>
        </authorList>
    </citation>
    <scope>NUCLEOTIDE SEQUENCE</scope>
    <source>
        <strain evidence="2">C052</strain>
    </source>
</reference>
<proteinExistence type="predicted"/>
<dbReference type="Proteomes" id="UP000664477">
    <property type="component" value="Unassembled WGS sequence"/>
</dbReference>
<evidence type="ECO:0000256" key="1">
    <source>
        <dbReference type="SAM" id="Phobius"/>
    </source>
</evidence>
<keyword evidence="1" id="KW-0472">Membrane</keyword>
<dbReference type="AlphaFoldDB" id="A0A939NCA9"/>
<evidence type="ECO:0000313" key="2">
    <source>
        <dbReference type="EMBL" id="MBO1916441.1"/>
    </source>
</evidence>
<gene>
    <name evidence="2" type="ORF">J4727_15530</name>
</gene>
<keyword evidence="1" id="KW-0812">Transmembrane</keyword>
<dbReference type="EMBL" id="JAGETQ010000108">
    <property type="protein sequence ID" value="MBO1916441.1"/>
    <property type="molecule type" value="Genomic_DNA"/>
</dbReference>
<feature type="transmembrane region" description="Helical" evidence="1">
    <location>
        <begin position="76"/>
        <end position="95"/>
    </location>
</feature>
<comment type="caution">
    <text evidence="2">The sequence shown here is derived from an EMBL/GenBank/DDBJ whole genome shotgun (WGS) entry which is preliminary data.</text>
</comment>
<sequence length="99" mass="10358">MYADKITLISTGNNSAISNKGSAGDDGLRIASNGNIFNYKTMDAISDVNITATSNPAYAHNLSGIENTGAIKSKTAILISILMAISLTILVARSLQIKI</sequence>
<keyword evidence="1" id="KW-1133">Transmembrane helix</keyword>
<protein>
    <submittedName>
        <fullName evidence="2">Uncharacterized protein</fullName>
    </submittedName>
</protein>
<accession>A0A939NCA9</accession>